<feature type="domain" description="Response regulatory" evidence="3">
    <location>
        <begin position="2"/>
        <end position="118"/>
    </location>
</feature>
<dbReference type="Pfam" id="PF00072">
    <property type="entry name" value="Response_reg"/>
    <property type="match status" value="1"/>
</dbReference>
<evidence type="ECO:0000256" key="1">
    <source>
        <dbReference type="ARBA" id="ARBA00022801"/>
    </source>
</evidence>
<evidence type="ECO:0000259" key="3">
    <source>
        <dbReference type="PROSITE" id="PS50110"/>
    </source>
</evidence>
<dbReference type="Pfam" id="PF07228">
    <property type="entry name" value="SpoIIE"/>
    <property type="match status" value="1"/>
</dbReference>
<evidence type="ECO:0000313" key="5">
    <source>
        <dbReference type="Proteomes" id="UP000262878"/>
    </source>
</evidence>
<dbReference type="SUPFAM" id="SSF52172">
    <property type="entry name" value="CheY-like"/>
    <property type="match status" value="1"/>
</dbReference>
<dbReference type="PROSITE" id="PS50110">
    <property type="entry name" value="RESPONSE_REGULATORY"/>
    <property type="match status" value="1"/>
</dbReference>
<feature type="modified residue" description="4-aspartylphosphate" evidence="2">
    <location>
        <position position="51"/>
    </location>
</feature>
<dbReference type="STRING" id="314276.OS145_10685"/>
<organism evidence="4 5">
    <name type="scientific">Idiomarina baltica</name>
    <dbReference type="NCBI Taxonomy" id="190892"/>
    <lineage>
        <taxon>Bacteria</taxon>
        <taxon>Pseudomonadati</taxon>
        <taxon>Pseudomonadota</taxon>
        <taxon>Gammaproteobacteria</taxon>
        <taxon>Alteromonadales</taxon>
        <taxon>Idiomarinaceae</taxon>
        <taxon>Idiomarina</taxon>
    </lineage>
</organism>
<accession>A0A348WPG0</accession>
<dbReference type="SMART" id="SM00448">
    <property type="entry name" value="REC"/>
    <property type="match status" value="1"/>
</dbReference>
<dbReference type="InterPro" id="IPR011006">
    <property type="entry name" value="CheY-like_superfamily"/>
</dbReference>
<dbReference type="Proteomes" id="UP000262878">
    <property type="component" value="Unassembled WGS sequence"/>
</dbReference>
<dbReference type="InterPro" id="IPR001789">
    <property type="entry name" value="Sig_transdc_resp-reg_receiver"/>
</dbReference>
<name>A0A348WPG0_9GAMM</name>
<reference evidence="4 5" key="1">
    <citation type="journal article" date="2018" name="Nat. Biotechnol.">
        <title>A standardized bacterial taxonomy based on genome phylogeny substantially revises the tree of life.</title>
        <authorList>
            <person name="Parks D.H."/>
            <person name="Chuvochina M."/>
            <person name="Waite D.W."/>
            <person name="Rinke C."/>
            <person name="Skarshewski A."/>
            <person name="Chaumeil P.A."/>
            <person name="Hugenholtz P."/>
        </authorList>
    </citation>
    <scope>NUCLEOTIDE SEQUENCE [LARGE SCALE GENOMIC DNA]</scope>
    <source>
        <strain evidence="4">UBA9360</strain>
    </source>
</reference>
<keyword evidence="1" id="KW-0378">Hydrolase</keyword>
<keyword evidence="2" id="KW-0597">Phosphoprotein</keyword>
<proteinExistence type="predicted"/>
<protein>
    <submittedName>
        <fullName evidence="4">Fused response regulator/phosphatase</fullName>
    </submittedName>
</protein>
<dbReference type="InterPro" id="IPR036457">
    <property type="entry name" value="PPM-type-like_dom_sf"/>
</dbReference>
<evidence type="ECO:0000256" key="2">
    <source>
        <dbReference type="PROSITE-ProRule" id="PRU00169"/>
    </source>
</evidence>
<dbReference type="GO" id="GO:0000160">
    <property type="term" value="P:phosphorelay signal transduction system"/>
    <property type="evidence" value="ECO:0007669"/>
    <property type="project" value="InterPro"/>
</dbReference>
<dbReference type="EMBL" id="DMUP01000150">
    <property type="protein sequence ID" value="HAR56422.1"/>
    <property type="molecule type" value="Genomic_DNA"/>
</dbReference>
<comment type="caution">
    <text evidence="4">The sequence shown here is derived from an EMBL/GenBank/DDBJ whole genome shotgun (WGS) entry which is preliminary data.</text>
</comment>
<dbReference type="GO" id="GO:0016791">
    <property type="term" value="F:phosphatase activity"/>
    <property type="evidence" value="ECO:0007669"/>
    <property type="project" value="TreeGrafter"/>
</dbReference>
<dbReference type="PANTHER" id="PTHR43156">
    <property type="entry name" value="STAGE II SPORULATION PROTEIN E-RELATED"/>
    <property type="match status" value="1"/>
</dbReference>
<dbReference type="AlphaFoldDB" id="A0A348WPG0"/>
<evidence type="ECO:0000313" key="4">
    <source>
        <dbReference type="EMBL" id="HAR56422.1"/>
    </source>
</evidence>
<sequence length="560" mass="63018">MKILVVDDQKANQIMLTGLLTSFGHEVVCASNGREALGLFEQVQPQLILLDVMMPEMDGFETAPRLKAMSGNVHLPIIFLTALDSQDTLLECLKVGGDDFLSIPFEPVVLQAKVNAHARVRELSYSIVEKNRALAWHTARMEREQNVVQHMLENALADNQLNYSFVKSYLRATSDFNGDVCLGRKGPFGNYYIFLGDFTGHGLAPATGALPVAQAFFSMAERGLSVGDMATEFNNRLYKVLPDDMFCAAIVVEMSANGDRISCWNGGMPDALLLDAQGRLAHRIKPQHMALGILSRSEFNSQLEHYFLSPGQRLVMFSDGVVEACNHKNQMIGEERFANWVTEMLDSDCSEVQFNAIVQRIDDFTGNASLNDDLSLVCLQCQPTGLEPQARSIKGYHLPFSLRVTLTEYDVRDRDPMQSMVDSLAKLDALQPHKTSLYLLFAESFNNLLEHSVLGMQSELKHEEGFERYYEERQSRIEQLQGLEIYFDINYEPNLNRLAFTLSSNSEHRFDGRCDRSTTIENDDTYGRGINLINQVADKVEWRDGGTLLYVSYSLSRPLV</sequence>
<gene>
    <name evidence="4" type="ORF">DCR58_06515</name>
</gene>
<dbReference type="RefSeq" id="WP_006956641.1">
    <property type="nucleotide sequence ID" value="NZ_DBGH01000012.1"/>
</dbReference>
<dbReference type="SMART" id="SM00331">
    <property type="entry name" value="PP2C_SIG"/>
    <property type="match status" value="1"/>
</dbReference>
<dbReference type="PANTHER" id="PTHR43156:SF2">
    <property type="entry name" value="STAGE II SPORULATION PROTEIN E"/>
    <property type="match status" value="1"/>
</dbReference>
<dbReference type="Gene3D" id="3.40.50.2300">
    <property type="match status" value="1"/>
</dbReference>
<dbReference type="InterPro" id="IPR052016">
    <property type="entry name" value="Bact_Sigma-Reg"/>
</dbReference>
<dbReference type="Gene3D" id="3.60.40.10">
    <property type="entry name" value="PPM-type phosphatase domain"/>
    <property type="match status" value="1"/>
</dbReference>
<dbReference type="InterPro" id="IPR001932">
    <property type="entry name" value="PPM-type_phosphatase-like_dom"/>
</dbReference>